<evidence type="ECO:0000313" key="2">
    <source>
        <dbReference type="EMBL" id="MBB3114325.1"/>
    </source>
</evidence>
<feature type="transmembrane region" description="Helical" evidence="1">
    <location>
        <begin position="48"/>
        <end position="71"/>
    </location>
</feature>
<organism evidence="2 3">
    <name type="scientific">Paenibacillus phyllosphaerae</name>
    <dbReference type="NCBI Taxonomy" id="274593"/>
    <lineage>
        <taxon>Bacteria</taxon>
        <taxon>Bacillati</taxon>
        <taxon>Bacillota</taxon>
        <taxon>Bacilli</taxon>
        <taxon>Bacillales</taxon>
        <taxon>Paenibacillaceae</taxon>
        <taxon>Paenibacillus</taxon>
    </lineage>
</organism>
<accession>A0A7W5FRA7</accession>
<keyword evidence="1" id="KW-0812">Transmembrane</keyword>
<dbReference type="Pfam" id="PF14089">
    <property type="entry name" value="KbaA"/>
    <property type="match status" value="1"/>
</dbReference>
<feature type="transmembrane region" description="Helical" evidence="1">
    <location>
        <begin position="115"/>
        <end position="134"/>
    </location>
</feature>
<evidence type="ECO:0000313" key="3">
    <source>
        <dbReference type="Proteomes" id="UP000570361"/>
    </source>
</evidence>
<name>A0A7W5FRA7_9BACL</name>
<reference evidence="2 3" key="1">
    <citation type="submission" date="2020-08" db="EMBL/GenBank/DDBJ databases">
        <title>Genomic Encyclopedia of Type Strains, Phase III (KMG-III): the genomes of soil and plant-associated and newly described type strains.</title>
        <authorList>
            <person name="Whitman W."/>
        </authorList>
    </citation>
    <scope>NUCLEOTIDE SEQUENCE [LARGE SCALE GENOMIC DNA]</scope>
    <source>
        <strain evidence="2 3">CECT 5862</strain>
    </source>
</reference>
<dbReference type="EMBL" id="JACHXK010000029">
    <property type="protein sequence ID" value="MBB3114325.1"/>
    <property type="molecule type" value="Genomic_DNA"/>
</dbReference>
<dbReference type="Gene3D" id="1.10.287.70">
    <property type="match status" value="1"/>
</dbReference>
<feature type="transmembrane region" description="Helical" evidence="1">
    <location>
        <begin position="141"/>
        <end position="160"/>
    </location>
</feature>
<evidence type="ECO:0000256" key="1">
    <source>
        <dbReference type="SAM" id="Phobius"/>
    </source>
</evidence>
<dbReference type="AlphaFoldDB" id="A0A7W5FRA7"/>
<dbReference type="RefSeq" id="WP_183604361.1">
    <property type="nucleotide sequence ID" value="NZ_JACHXK010000029.1"/>
</dbReference>
<protein>
    <submittedName>
        <fullName evidence="2">KinB signaling pathway activation protein</fullName>
    </submittedName>
</protein>
<proteinExistence type="predicted"/>
<dbReference type="GO" id="GO:0045881">
    <property type="term" value="P:positive regulation of sporulation resulting in formation of a cellular spore"/>
    <property type="evidence" value="ECO:0007669"/>
    <property type="project" value="InterPro"/>
</dbReference>
<sequence length="209" mass="23515">MTLRKMWFLFWSTTLVGAVVTLIVGMLMRLIDPEVGLLNMEATGFNALTMLLAGLLFGVFSQLGFFAYLTINYLALGMLRRKLYWNALQAYCTLFAIGGFGYKLYQSRVEHQSNVFFWLLPLLLALAAAGVSYYKSKQTNFSAFMPTMFLLFVGTMIEAWPSMSEDSNPLTIIFMVAPLFVCNSYLIMLLHRIVNTEKADSAVDAKTAV</sequence>
<gene>
    <name evidence="2" type="ORF">FHS18_006445</name>
</gene>
<feature type="transmembrane region" description="Helical" evidence="1">
    <location>
        <begin position="172"/>
        <end position="190"/>
    </location>
</feature>
<feature type="transmembrane region" description="Helical" evidence="1">
    <location>
        <begin position="7"/>
        <end position="28"/>
    </location>
</feature>
<dbReference type="InterPro" id="IPR024164">
    <property type="entry name" value="KinB-signalling_activ"/>
</dbReference>
<dbReference type="SMART" id="SM01251">
    <property type="entry name" value="KbaA"/>
    <property type="match status" value="1"/>
</dbReference>
<keyword evidence="1" id="KW-0472">Membrane</keyword>
<dbReference type="Proteomes" id="UP000570361">
    <property type="component" value="Unassembled WGS sequence"/>
</dbReference>
<keyword evidence="3" id="KW-1185">Reference proteome</keyword>
<keyword evidence="1" id="KW-1133">Transmembrane helix</keyword>
<comment type="caution">
    <text evidence="2">The sequence shown here is derived from an EMBL/GenBank/DDBJ whole genome shotgun (WGS) entry which is preliminary data.</text>
</comment>
<feature type="transmembrane region" description="Helical" evidence="1">
    <location>
        <begin position="83"/>
        <end position="103"/>
    </location>
</feature>